<name>V8P559_OPHHA</name>
<organism evidence="2 3">
    <name type="scientific">Ophiophagus hannah</name>
    <name type="common">King cobra</name>
    <name type="synonym">Naja hannah</name>
    <dbReference type="NCBI Taxonomy" id="8665"/>
    <lineage>
        <taxon>Eukaryota</taxon>
        <taxon>Metazoa</taxon>
        <taxon>Chordata</taxon>
        <taxon>Craniata</taxon>
        <taxon>Vertebrata</taxon>
        <taxon>Euteleostomi</taxon>
        <taxon>Lepidosauria</taxon>
        <taxon>Squamata</taxon>
        <taxon>Bifurcata</taxon>
        <taxon>Unidentata</taxon>
        <taxon>Episquamata</taxon>
        <taxon>Toxicofera</taxon>
        <taxon>Serpentes</taxon>
        <taxon>Colubroidea</taxon>
        <taxon>Elapidae</taxon>
        <taxon>Elapinae</taxon>
        <taxon>Ophiophagus</taxon>
    </lineage>
</organism>
<evidence type="ECO:0000256" key="1">
    <source>
        <dbReference type="SAM" id="MobiDB-lite"/>
    </source>
</evidence>
<dbReference type="EMBL" id="AZIM01000711">
    <property type="protein sequence ID" value="ETE69709.1"/>
    <property type="molecule type" value="Genomic_DNA"/>
</dbReference>
<feature type="compositionally biased region" description="Gly residues" evidence="1">
    <location>
        <begin position="520"/>
        <end position="531"/>
    </location>
</feature>
<accession>V8P559</accession>
<evidence type="ECO:0000313" key="3">
    <source>
        <dbReference type="Proteomes" id="UP000018936"/>
    </source>
</evidence>
<feature type="non-terminal residue" evidence="2">
    <location>
        <position position="1"/>
    </location>
</feature>
<proteinExistence type="predicted"/>
<comment type="caution">
    <text evidence="2">The sequence shown here is derived from an EMBL/GenBank/DDBJ whole genome shotgun (WGS) entry which is preliminary data.</text>
</comment>
<feature type="region of interest" description="Disordered" evidence="1">
    <location>
        <begin position="512"/>
        <end position="531"/>
    </location>
</feature>
<sequence length="531" mass="57985">MKSLSSQPSGAQQQPRPFLEPAIHKPVYGRHKFLSFASQPGPQKKKQLVLNEEYVLVANQKAREGKMTEKSQVPPEGEARVSGRKVCPFAGQAFDATAEVAGQPRFPSFASCAQQTFEDTIWEERLSNQALQVEVERIRQRQSRGFFMAELVGRYACPPSEPAGACQAFSSASVSVPHAGWSQAFCTHAPAAQLSWRRAGSIPPGTSSEGYTSWGSSCSSCCGGPDRSKSVWTSLDLSSPLPFSAWGVNLLSDGSLEESGTLEIRAMMEQQQAARVGRLAPSQPTKDLLVPWNSWQPFEPASQGSNCNAQQHCEGSLRARKRVLSTDRRITWKQKQQQLLLQACPPPGQSPASDTAVAEHRLNKVGGFRTWRMMAKNNGANHQRTVSVKTKGNLEQTKLSNHDSRLPSVDDDDDDASSELQRVASLEEADHPKKGALSSPNQAREKKQWPVCFLEAFCATSSTPNQPTSLPPPARIARLVMAVRGWTKKGMKEEERTDSFLERFRGPDVKALASESATAGGDGLAGQGQKK</sequence>
<feature type="region of interest" description="Disordered" evidence="1">
    <location>
        <begin position="1"/>
        <end position="22"/>
    </location>
</feature>
<gene>
    <name evidence="2" type="primary">Cnga2</name>
    <name evidence="2" type="ORF">L345_04515</name>
</gene>
<feature type="region of interest" description="Disordered" evidence="1">
    <location>
        <begin position="377"/>
        <end position="445"/>
    </location>
</feature>
<keyword evidence="3" id="KW-1185">Reference proteome</keyword>
<dbReference type="Proteomes" id="UP000018936">
    <property type="component" value="Unassembled WGS sequence"/>
</dbReference>
<dbReference type="OrthoDB" id="9932958at2759"/>
<reference evidence="2 3" key="1">
    <citation type="journal article" date="2013" name="Proc. Natl. Acad. Sci. U.S.A.">
        <title>The king cobra genome reveals dynamic gene evolution and adaptation in the snake venom system.</title>
        <authorList>
            <person name="Vonk F.J."/>
            <person name="Casewell N.R."/>
            <person name="Henkel C.V."/>
            <person name="Heimberg A.M."/>
            <person name="Jansen H.J."/>
            <person name="McCleary R.J."/>
            <person name="Kerkkamp H.M."/>
            <person name="Vos R.A."/>
            <person name="Guerreiro I."/>
            <person name="Calvete J.J."/>
            <person name="Wuster W."/>
            <person name="Woods A.E."/>
            <person name="Logan J.M."/>
            <person name="Harrison R.A."/>
            <person name="Castoe T.A."/>
            <person name="de Koning A.P."/>
            <person name="Pollock D.D."/>
            <person name="Yandell M."/>
            <person name="Calderon D."/>
            <person name="Renjifo C."/>
            <person name="Currier R.B."/>
            <person name="Salgado D."/>
            <person name="Pla D."/>
            <person name="Sanz L."/>
            <person name="Hyder A.S."/>
            <person name="Ribeiro J.M."/>
            <person name="Arntzen J.W."/>
            <person name="van den Thillart G.E."/>
            <person name="Boetzer M."/>
            <person name="Pirovano W."/>
            <person name="Dirks R.P."/>
            <person name="Spaink H.P."/>
            <person name="Duboule D."/>
            <person name="McGlinn E."/>
            <person name="Kini R.M."/>
            <person name="Richardson M.K."/>
        </authorList>
    </citation>
    <scope>NUCLEOTIDE SEQUENCE</scope>
    <source>
        <tissue evidence="2">Blood</tissue>
    </source>
</reference>
<feature type="compositionally biased region" description="Polar residues" evidence="1">
    <location>
        <begin position="378"/>
        <end position="399"/>
    </location>
</feature>
<dbReference type="AlphaFoldDB" id="V8P559"/>
<protein>
    <submittedName>
        <fullName evidence="2">Cyclic nucleotide-gated olfactory channel</fullName>
    </submittedName>
</protein>
<evidence type="ECO:0000313" key="2">
    <source>
        <dbReference type="EMBL" id="ETE69709.1"/>
    </source>
</evidence>
<feature type="compositionally biased region" description="Polar residues" evidence="1">
    <location>
        <begin position="1"/>
        <end position="15"/>
    </location>
</feature>